<dbReference type="Pfam" id="PF01483">
    <property type="entry name" value="P_proprotein"/>
    <property type="match status" value="1"/>
</dbReference>
<evidence type="ECO:0000313" key="18">
    <source>
        <dbReference type="EMBL" id="EAU90992.2"/>
    </source>
</evidence>
<evidence type="ECO:0000256" key="14">
    <source>
        <dbReference type="PROSITE-ProRule" id="PRU01240"/>
    </source>
</evidence>
<feature type="compositionally biased region" description="Basic and acidic residues" evidence="15">
    <location>
        <begin position="900"/>
        <end position="909"/>
    </location>
</feature>
<dbReference type="InterPro" id="IPR008979">
    <property type="entry name" value="Galactose-bd-like_sf"/>
</dbReference>
<reference evidence="18 19" key="1">
    <citation type="journal article" date="2010" name="Proc. Natl. Acad. Sci. U.S.A.">
        <title>Insights into evolution of multicellular fungi from the assembled chromosomes of the mushroom Coprinopsis cinerea (Coprinus cinereus).</title>
        <authorList>
            <person name="Stajich J.E."/>
            <person name="Wilke S.K."/>
            <person name="Ahren D."/>
            <person name="Au C.H."/>
            <person name="Birren B.W."/>
            <person name="Borodovsky M."/>
            <person name="Burns C."/>
            <person name="Canback B."/>
            <person name="Casselton L.A."/>
            <person name="Cheng C.K."/>
            <person name="Deng J."/>
            <person name="Dietrich F.S."/>
            <person name="Fargo D.C."/>
            <person name="Farman M.L."/>
            <person name="Gathman A.C."/>
            <person name="Goldberg J."/>
            <person name="Guigo R."/>
            <person name="Hoegger P.J."/>
            <person name="Hooker J.B."/>
            <person name="Huggins A."/>
            <person name="James T.Y."/>
            <person name="Kamada T."/>
            <person name="Kilaru S."/>
            <person name="Kodira C."/>
            <person name="Kues U."/>
            <person name="Kupfer D."/>
            <person name="Kwan H.S."/>
            <person name="Lomsadze A."/>
            <person name="Li W."/>
            <person name="Lilly W.W."/>
            <person name="Ma L.J."/>
            <person name="Mackey A.J."/>
            <person name="Manning G."/>
            <person name="Martin F."/>
            <person name="Muraguchi H."/>
            <person name="Natvig D.O."/>
            <person name="Palmerini H."/>
            <person name="Ramesh M.A."/>
            <person name="Rehmeyer C.J."/>
            <person name="Roe B.A."/>
            <person name="Shenoy N."/>
            <person name="Stanke M."/>
            <person name="Ter-Hovhannisyan V."/>
            <person name="Tunlid A."/>
            <person name="Velagapudi R."/>
            <person name="Vision T.J."/>
            <person name="Zeng Q."/>
            <person name="Zolan M.E."/>
            <person name="Pukkila P.J."/>
        </authorList>
    </citation>
    <scope>NUCLEOTIDE SEQUENCE [LARGE SCALE GENOMIC DNA]</scope>
    <source>
        <strain evidence="19">Okayama-7 / 130 / ATCC MYA-4618 / FGSC 9003</strain>
    </source>
</reference>
<evidence type="ECO:0000256" key="5">
    <source>
        <dbReference type="ARBA" id="ARBA00022729"/>
    </source>
</evidence>
<protein>
    <submittedName>
        <fullName evidence="18">Kex protein</fullName>
    </submittedName>
</protein>
<feature type="region of interest" description="Disordered" evidence="15">
    <location>
        <begin position="854"/>
        <end position="909"/>
    </location>
</feature>
<organism evidence="18 19">
    <name type="scientific">Coprinopsis cinerea (strain Okayama-7 / 130 / ATCC MYA-4618 / FGSC 9003)</name>
    <name type="common">Inky cap fungus</name>
    <name type="synonym">Hormographiella aspergillata</name>
    <dbReference type="NCBI Taxonomy" id="240176"/>
    <lineage>
        <taxon>Eukaryota</taxon>
        <taxon>Fungi</taxon>
        <taxon>Dikarya</taxon>
        <taxon>Basidiomycota</taxon>
        <taxon>Agaricomycotina</taxon>
        <taxon>Agaricomycetes</taxon>
        <taxon>Agaricomycetidae</taxon>
        <taxon>Agaricales</taxon>
        <taxon>Agaricineae</taxon>
        <taxon>Psathyrellaceae</taxon>
        <taxon>Coprinopsis</taxon>
    </lineage>
</organism>
<keyword evidence="3 14" id="KW-0645">Protease</keyword>
<dbReference type="SUPFAM" id="SSF52743">
    <property type="entry name" value="Subtilisin-like"/>
    <property type="match status" value="1"/>
</dbReference>
<dbReference type="GO" id="GO:0016485">
    <property type="term" value="P:protein processing"/>
    <property type="evidence" value="ECO:0007669"/>
    <property type="project" value="TreeGrafter"/>
</dbReference>
<evidence type="ECO:0000256" key="1">
    <source>
        <dbReference type="ARBA" id="ARBA00004370"/>
    </source>
</evidence>
<dbReference type="PROSITE" id="PS51892">
    <property type="entry name" value="SUBTILASE"/>
    <property type="match status" value="1"/>
</dbReference>
<dbReference type="PANTHER" id="PTHR42884:SF14">
    <property type="entry name" value="NEUROENDOCRINE CONVERTASE 1"/>
    <property type="match status" value="1"/>
</dbReference>
<dbReference type="FunCoup" id="A8N7X2">
    <property type="interactions" value="46"/>
</dbReference>
<dbReference type="InterPro" id="IPR022398">
    <property type="entry name" value="Peptidase_S8_His-AS"/>
</dbReference>
<dbReference type="EMBL" id="AACS02000003">
    <property type="protein sequence ID" value="EAU90992.2"/>
    <property type="molecule type" value="Genomic_DNA"/>
</dbReference>
<keyword evidence="12" id="KW-0325">Glycoprotein</keyword>
<feature type="compositionally biased region" description="Polar residues" evidence="15">
    <location>
        <begin position="876"/>
        <end position="889"/>
    </location>
</feature>
<dbReference type="SUPFAM" id="SSF49785">
    <property type="entry name" value="Galactose-binding domain-like"/>
    <property type="match status" value="1"/>
</dbReference>
<dbReference type="InterPro" id="IPR023828">
    <property type="entry name" value="Peptidase_S8_Ser-AS"/>
</dbReference>
<dbReference type="Proteomes" id="UP000001861">
    <property type="component" value="Unassembled WGS sequence"/>
</dbReference>
<dbReference type="FunFam" id="2.60.120.260:FF:000026">
    <property type="entry name" value="proprotein convertase subtilisin/kexin type 7"/>
    <property type="match status" value="1"/>
</dbReference>
<keyword evidence="9 16" id="KW-1133">Transmembrane helix</keyword>
<evidence type="ECO:0000256" key="11">
    <source>
        <dbReference type="ARBA" id="ARBA00023145"/>
    </source>
</evidence>
<evidence type="ECO:0000256" key="6">
    <source>
        <dbReference type="ARBA" id="ARBA00022801"/>
    </source>
</evidence>
<dbReference type="InterPro" id="IPR034182">
    <property type="entry name" value="Kexin/furin"/>
</dbReference>
<comment type="similarity">
    <text evidence="2">Belongs to the peptidase S8 family. Furin subfamily.</text>
</comment>
<dbReference type="CDD" id="cd04059">
    <property type="entry name" value="Peptidases_S8_Protein_convertases_Kexins_Furin-like"/>
    <property type="match status" value="1"/>
</dbReference>
<dbReference type="Gene3D" id="2.60.120.260">
    <property type="entry name" value="Galactose-binding domain-like"/>
    <property type="match status" value="1"/>
</dbReference>
<dbReference type="PROSITE" id="PS00138">
    <property type="entry name" value="SUBTILASE_SER"/>
    <property type="match status" value="1"/>
</dbReference>
<evidence type="ECO:0000256" key="10">
    <source>
        <dbReference type="ARBA" id="ARBA00023136"/>
    </source>
</evidence>
<feature type="active site" description="Charge relay system" evidence="13 14">
    <location>
        <position position="482"/>
    </location>
</feature>
<keyword evidence="11" id="KW-0865">Zymogen</keyword>
<feature type="transmembrane region" description="Helical" evidence="16">
    <location>
        <begin position="805"/>
        <end position="827"/>
    </location>
</feature>
<dbReference type="InterPro" id="IPR000209">
    <property type="entry name" value="Peptidase_S8/S53_dom"/>
</dbReference>
<dbReference type="InterPro" id="IPR015500">
    <property type="entry name" value="Peptidase_S8_subtilisin-rel"/>
</dbReference>
<evidence type="ECO:0000256" key="16">
    <source>
        <dbReference type="SAM" id="Phobius"/>
    </source>
</evidence>
<accession>A8N7X2</accession>
<evidence type="ECO:0000313" key="19">
    <source>
        <dbReference type="Proteomes" id="UP000001861"/>
    </source>
</evidence>
<evidence type="ECO:0000256" key="7">
    <source>
        <dbReference type="ARBA" id="ARBA00022825"/>
    </source>
</evidence>
<dbReference type="Pfam" id="PF00082">
    <property type="entry name" value="Peptidase_S8"/>
    <property type="match status" value="1"/>
</dbReference>
<dbReference type="InterPro" id="IPR036852">
    <property type="entry name" value="Peptidase_S8/S53_dom_sf"/>
</dbReference>
<dbReference type="PROSITE" id="PS51829">
    <property type="entry name" value="P_HOMO_B"/>
    <property type="match status" value="1"/>
</dbReference>
<evidence type="ECO:0000259" key="17">
    <source>
        <dbReference type="PROSITE" id="PS51829"/>
    </source>
</evidence>
<feature type="region of interest" description="Disordered" evidence="15">
    <location>
        <begin position="724"/>
        <end position="791"/>
    </location>
</feature>
<dbReference type="GO" id="GO:0005802">
    <property type="term" value="C:trans-Golgi network"/>
    <property type="evidence" value="ECO:0007669"/>
    <property type="project" value="TreeGrafter"/>
</dbReference>
<evidence type="ECO:0000256" key="9">
    <source>
        <dbReference type="ARBA" id="ARBA00022989"/>
    </source>
</evidence>
<dbReference type="GO" id="GO:0007323">
    <property type="term" value="P:peptide pheromone maturation"/>
    <property type="evidence" value="ECO:0007669"/>
    <property type="project" value="UniProtKB-ARBA"/>
</dbReference>
<dbReference type="OMA" id="CCGLGIY"/>
<feature type="compositionally biased region" description="Basic and acidic residues" evidence="15">
    <location>
        <begin position="781"/>
        <end position="791"/>
    </location>
</feature>
<comment type="caution">
    <text evidence="18">The sequence shown here is derived from an EMBL/GenBank/DDBJ whole genome shotgun (WGS) entry which is preliminary data.</text>
</comment>
<feature type="active site" description="Charge relay system" evidence="13 14">
    <location>
        <position position="272"/>
    </location>
</feature>
<dbReference type="MEROPS" id="S08.070"/>
<dbReference type="PANTHER" id="PTHR42884">
    <property type="entry name" value="PROPROTEIN CONVERTASE SUBTILISIN/KEXIN-RELATED"/>
    <property type="match status" value="1"/>
</dbReference>
<evidence type="ECO:0000256" key="13">
    <source>
        <dbReference type="PIRSR" id="PIRSR615500-1"/>
    </source>
</evidence>
<name>A8N7X2_COPC7</name>
<sequence>MLGSWNVLSSSFQVGFLRLLLSLHRANVGFRLFAAVLQRLHLPSRCDAISTRQTSHLMRHQSILRALLVISLGFFHSLAQRPPAKRNHDTHDYYVVEHRPSTGVPLDEVTRHLGVELVDRVGELDDIWLVRAPKDPFATSQELERRDDEVIVPRGGDKVLDSYRRLRASALDGGLSPRSEDSHLHPDQAAKLYTSISHLEKQELHELDHRAPPPIRRPPTIDSVINKFNVEDPLFPRQWHLVNERYPENMMNVTPVWDMGYTGKGILTALIDDGLDYTAADLAEKFDAENSYDFNDHVPLPYPKLEWQHHGTRCAGQIAASKNNVCGVGIAYDSRVSGLRILGGRITTVDQATALNYGFQNVHIYSCSWGPRDDGTKMQAPRYIVRKAFLNGVNKGRGGKGSIYVFASGNGGRSGDQCNFDGYTNSIYSVTVGSVDYKGLHPTYSETCTANMIVAYSSGSGEHIVTTDRGQNECAFSHGGTSAAAPNAAGVIALALQARPELTWRDVQHLCVETARRINPHDRDWDRTAAGRYYSNKYGFGVIDGSLYVQRALTWKLVDPQAWLQSPTIQIDGGRMDEELEFDGGRWIGPGGVNSTISITKEMLEEANLSAEKGLEHVTIKVWIDHTRRGDVEVELVSPNGVKSVLAQKRGRDEATTGYPGWTFMSVKHWGEKPIGDWTIRVSDQQTDADEGYFLGWNMILWGSTIDPSKAKLYEMDELDRVLPPGKSGTITPMRPVVPSSHNTTDTPAPHKGTPTKFKSPPHETAKAKPSPNPVLPATSQKEDGDGEEKSTFHKIKDTAIEHSWLSGLVFFLFVGSIIGSIAFCCWRRRRGAINDQYVPLSAVEESVPMGEMGAAAARGGGPQYRDEDANGQAREGQSQQPANMTSEQLEPRSIASKSEATKISEPSK</sequence>
<dbReference type="VEuPathDB" id="FungiDB:CC1G_02379"/>
<dbReference type="eggNOG" id="KOG3525">
    <property type="taxonomic scope" value="Eukaryota"/>
</dbReference>
<feature type="active site" description="Charge relay system" evidence="13 14">
    <location>
        <position position="310"/>
    </location>
</feature>
<dbReference type="InterPro" id="IPR002884">
    <property type="entry name" value="P_dom"/>
</dbReference>
<gene>
    <name evidence="18" type="ORF">CC1G_02379</name>
</gene>
<keyword evidence="10 16" id="KW-0472">Membrane</keyword>
<keyword evidence="8" id="KW-0106">Calcium</keyword>
<dbReference type="GO" id="GO:0000139">
    <property type="term" value="C:Golgi membrane"/>
    <property type="evidence" value="ECO:0007669"/>
    <property type="project" value="TreeGrafter"/>
</dbReference>
<dbReference type="FunFam" id="3.40.50.200:FF:000005">
    <property type="entry name" value="Proprotein convertase subtilisin/kexin type 7"/>
    <property type="match status" value="1"/>
</dbReference>
<keyword evidence="19" id="KW-1185">Reference proteome</keyword>
<keyword evidence="6 14" id="KW-0378">Hydrolase</keyword>
<dbReference type="STRING" id="240176.A8N7X2"/>
<dbReference type="KEGG" id="cci:CC1G_02379"/>
<evidence type="ECO:0000256" key="3">
    <source>
        <dbReference type="ARBA" id="ARBA00022670"/>
    </source>
</evidence>
<dbReference type="OrthoDB" id="300641at2759"/>
<dbReference type="PROSITE" id="PS00137">
    <property type="entry name" value="SUBTILASE_HIS"/>
    <property type="match status" value="1"/>
</dbReference>
<dbReference type="AlphaFoldDB" id="A8N7X2"/>
<feature type="domain" description="P/Homo B" evidence="17">
    <location>
        <begin position="558"/>
        <end position="707"/>
    </location>
</feature>
<evidence type="ECO:0000256" key="15">
    <source>
        <dbReference type="SAM" id="MobiDB-lite"/>
    </source>
</evidence>
<proteinExistence type="inferred from homology"/>
<dbReference type="PRINTS" id="PR00723">
    <property type="entry name" value="SUBTILISIN"/>
</dbReference>
<dbReference type="InParanoid" id="A8N7X2"/>
<evidence type="ECO:0000256" key="2">
    <source>
        <dbReference type="ARBA" id="ARBA00005325"/>
    </source>
</evidence>
<keyword evidence="4 16" id="KW-0812">Transmembrane</keyword>
<dbReference type="GeneID" id="6007381"/>
<evidence type="ECO:0000256" key="4">
    <source>
        <dbReference type="ARBA" id="ARBA00022692"/>
    </source>
</evidence>
<dbReference type="HOGENOM" id="CLU_002976_2_0_1"/>
<dbReference type="GO" id="GO:0004252">
    <property type="term" value="F:serine-type endopeptidase activity"/>
    <property type="evidence" value="ECO:0007669"/>
    <property type="project" value="UniProtKB-UniRule"/>
</dbReference>
<comment type="subcellular location">
    <subcellularLocation>
        <location evidence="1">Membrane</location>
    </subcellularLocation>
</comment>
<evidence type="ECO:0000256" key="8">
    <source>
        <dbReference type="ARBA" id="ARBA00022837"/>
    </source>
</evidence>
<dbReference type="Gene3D" id="3.40.50.200">
    <property type="entry name" value="Peptidase S8/S53 domain"/>
    <property type="match status" value="1"/>
</dbReference>
<keyword evidence="5" id="KW-0732">Signal</keyword>
<evidence type="ECO:0000256" key="12">
    <source>
        <dbReference type="ARBA" id="ARBA00023180"/>
    </source>
</evidence>
<dbReference type="RefSeq" id="XP_001830928.2">
    <property type="nucleotide sequence ID" value="XM_001830876.2"/>
</dbReference>
<keyword evidence="7 14" id="KW-0720">Serine protease</keyword>